<evidence type="ECO:0000256" key="1">
    <source>
        <dbReference type="SAM" id="Phobius"/>
    </source>
</evidence>
<sequence>MTKKWIIPVAVSSLALLLFFWFKITRFQALYYTYNDMYIFLQSSCSWLDGRPVLYENVWGYDDRIHNNYAMLLWGPLIYVFGAYGAFAVQTALSLLSYGLLLYQIGRRLPVWAMWLVMGVLLLGPVWFWFNDHPGIGWHPELTYFPLSILFLLALLSSRTSWFLVTAVLLLLVKEDGALLAGALHLGFISVQYLTANPKLSIFGILTRSRFWVVLGGWATLFVVGMLFLSYKNHSTEPEPRLQQALAVMTSGLHDADFINRHLTLLLHTFLLLLPSICLLFYGLYRTGWRQVGSVLLVYTLAQVALLFSNWVQGATYYGTNPLFDLVSLTWPPRFVLVYAFSVVYVLTIWFLFGLGEERSRPRWQPMVLGTLLVVIQFAIVPYARADFRLLTILRDMATHRFDPRKEPFLPASDMAVINRLASIIPARSSVFVFDYLIPVFHKHYNIWPTEKQWEDADIAIIPNDDFQQLSERLPRVMKYPNRAVRLDTYTIYITPAYEPYLRAAQNPGR</sequence>
<dbReference type="RefSeq" id="WP_186735510.1">
    <property type="nucleotide sequence ID" value="NZ_VFIA01000002.1"/>
</dbReference>
<evidence type="ECO:0000313" key="3">
    <source>
        <dbReference type="Proteomes" id="UP000700732"/>
    </source>
</evidence>
<dbReference type="EMBL" id="VFIA01000002">
    <property type="protein sequence ID" value="MBC3789919.1"/>
    <property type="molecule type" value="Genomic_DNA"/>
</dbReference>
<feature type="transmembrane region" description="Helical" evidence="1">
    <location>
        <begin position="296"/>
        <end position="316"/>
    </location>
</feature>
<feature type="transmembrane region" description="Helical" evidence="1">
    <location>
        <begin position="336"/>
        <end position="355"/>
    </location>
</feature>
<keyword evidence="3" id="KW-1185">Reference proteome</keyword>
<keyword evidence="1" id="KW-0472">Membrane</keyword>
<feature type="transmembrane region" description="Helical" evidence="1">
    <location>
        <begin position="367"/>
        <end position="384"/>
    </location>
</feature>
<dbReference type="Proteomes" id="UP000700732">
    <property type="component" value="Unassembled WGS sequence"/>
</dbReference>
<feature type="transmembrane region" description="Helical" evidence="1">
    <location>
        <begin position="77"/>
        <end position="102"/>
    </location>
</feature>
<protein>
    <submittedName>
        <fullName evidence="2">Uncharacterized protein</fullName>
    </submittedName>
</protein>
<keyword evidence="1" id="KW-0812">Transmembrane</keyword>
<organism evidence="2 3">
    <name type="scientific">Spirosoma utsteinense</name>
    <dbReference type="NCBI Taxonomy" id="2585773"/>
    <lineage>
        <taxon>Bacteria</taxon>
        <taxon>Pseudomonadati</taxon>
        <taxon>Bacteroidota</taxon>
        <taxon>Cytophagia</taxon>
        <taxon>Cytophagales</taxon>
        <taxon>Cytophagaceae</taxon>
        <taxon>Spirosoma</taxon>
    </lineage>
</organism>
<proteinExistence type="predicted"/>
<evidence type="ECO:0000313" key="2">
    <source>
        <dbReference type="EMBL" id="MBC3789919.1"/>
    </source>
</evidence>
<name>A0ABR6W137_9BACT</name>
<feature type="transmembrane region" description="Helical" evidence="1">
    <location>
        <begin position="109"/>
        <end position="130"/>
    </location>
</feature>
<comment type="caution">
    <text evidence="2">The sequence shown here is derived from an EMBL/GenBank/DDBJ whole genome shotgun (WGS) entry which is preliminary data.</text>
</comment>
<gene>
    <name evidence="2" type="ORF">FH603_403</name>
</gene>
<reference evidence="2 3" key="1">
    <citation type="submission" date="2019-06" db="EMBL/GenBank/DDBJ databases">
        <title>Spirosoma utsteinense sp. nov. isolated from Antarctic ice-free soils.</title>
        <authorList>
            <person name="Tahon G."/>
        </authorList>
    </citation>
    <scope>NUCLEOTIDE SEQUENCE [LARGE SCALE GENOMIC DNA]</scope>
    <source>
        <strain evidence="2 3">LMG 31447</strain>
    </source>
</reference>
<feature type="transmembrane region" description="Helical" evidence="1">
    <location>
        <begin position="265"/>
        <end position="284"/>
    </location>
</feature>
<keyword evidence="1" id="KW-1133">Transmembrane helix</keyword>
<accession>A0ABR6W137</accession>
<feature type="transmembrane region" description="Helical" evidence="1">
    <location>
        <begin position="211"/>
        <end position="231"/>
    </location>
</feature>
<feature type="transmembrane region" description="Helical" evidence="1">
    <location>
        <begin position="150"/>
        <end position="173"/>
    </location>
</feature>